<feature type="compositionally biased region" description="Polar residues" evidence="1">
    <location>
        <begin position="106"/>
        <end position="116"/>
    </location>
</feature>
<evidence type="ECO:0000256" key="1">
    <source>
        <dbReference type="SAM" id="MobiDB-lite"/>
    </source>
</evidence>
<reference evidence="2" key="1">
    <citation type="submission" date="2022-11" db="EMBL/GenBank/DDBJ databases">
        <title>Lysinibacillus irui.</title>
        <authorList>
            <person name="Akintayo S.O."/>
        </authorList>
    </citation>
    <scope>NUCLEOTIDE SEQUENCE</scope>
    <source>
        <strain evidence="2">IRB4-01</strain>
        <plasmid evidence="2">unnamed</plasmid>
    </source>
</reference>
<evidence type="ECO:0000313" key="2">
    <source>
        <dbReference type="EMBL" id="WDV09400.1"/>
    </source>
</evidence>
<sequence length="223" mass="25936">MKANQLNCREEHRREEIVEKYNIKLIAHTKLLKGQDKISCAGAKCTNKYYTFQYENKKDKYDNGSFFCGSEAAKSFIRLANLEPIKIFNPLSGESTMELDDDTPHNENSTEGTGNSPKDDDYKNKWNALAKQLHTAINLIIVCWNVPIYGRLARYKADVMKYKYREPFFERIEFVNDVIAKDKKNRTLTQMVDDLRTDNPTLKHFNFDLLEEKLSAKGIKSNF</sequence>
<evidence type="ECO:0000313" key="3">
    <source>
        <dbReference type="Proteomes" id="UP001219585"/>
    </source>
</evidence>
<geneLocation type="plasmid" evidence="2 3">
    <name>unnamed</name>
</geneLocation>
<proteinExistence type="predicted"/>
<gene>
    <name evidence="2" type="ORF">OU989_23065</name>
</gene>
<keyword evidence="2" id="KW-0614">Plasmid</keyword>
<dbReference type="KEGG" id="liu:OU989_23065"/>
<organism evidence="2 3">
    <name type="scientific">Lysinibacillus irui</name>
    <dbReference type="NCBI Taxonomy" id="2998077"/>
    <lineage>
        <taxon>Bacteria</taxon>
        <taxon>Bacillati</taxon>
        <taxon>Bacillota</taxon>
        <taxon>Bacilli</taxon>
        <taxon>Bacillales</taxon>
        <taxon>Bacillaceae</taxon>
        <taxon>Lysinibacillus</taxon>
    </lineage>
</organism>
<dbReference type="RefSeq" id="WP_274797609.1">
    <property type="nucleotide sequence ID" value="NZ_CP113528.1"/>
</dbReference>
<protein>
    <submittedName>
        <fullName evidence="2">Uncharacterized protein</fullName>
    </submittedName>
</protein>
<dbReference type="EMBL" id="CP113528">
    <property type="protein sequence ID" value="WDV09400.1"/>
    <property type="molecule type" value="Genomic_DNA"/>
</dbReference>
<dbReference type="Proteomes" id="UP001219585">
    <property type="component" value="Plasmid unnamed"/>
</dbReference>
<feature type="region of interest" description="Disordered" evidence="1">
    <location>
        <begin position="96"/>
        <end position="121"/>
    </location>
</feature>
<accession>A0AAJ5UZ78</accession>
<name>A0AAJ5UZ78_9BACI</name>
<dbReference type="AlphaFoldDB" id="A0AAJ5UZ78"/>